<name>A0A654U197_MYCTX</name>
<reference evidence="5 6" key="1">
    <citation type="submission" date="2015-03" db="EMBL/GenBank/DDBJ databases">
        <authorList>
            <consortium name="Pathogen Informatics"/>
        </authorList>
    </citation>
    <scope>NUCLEOTIDE SEQUENCE [LARGE SCALE GENOMIC DNA]</scope>
    <source>
        <strain evidence="3 7">Bir 187</strain>
        <strain evidence="2 6">C09601061</strain>
        <strain evidence="4 5">D00501624</strain>
    </source>
</reference>
<dbReference type="Proteomes" id="UP000046680">
    <property type="component" value="Unassembled WGS sequence"/>
</dbReference>
<sequence length="68" mass="7511">MTPYWRTSATNRSGRKPRDNAIRVPPTTAPPRLTNSADSWCSGVKQYTVSLRPRAAVEAVPKADTAQR</sequence>
<protein>
    <submittedName>
        <fullName evidence="2">Uncharacterized protein</fullName>
    </submittedName>
</protein>
<dbReference type="Proteomes" id="UP000039217">
    <property type="component" value="Unassembled WGS sequence"/>
</dbReference>
<dbReference type="EMBL" id="CQQC01001929">
    <property type="protein sequence ID" value="CNW35516.1"/>
    <property type="molecule type" value="Genomic_DNA"/>
</dbReference>
<evidence type="ECO:0000313" key="2">
    <source>
        <dbReference type="EMBL" id="CFR82766.1"/>
    </source>
</evidence>
<dbReference type="Proteomes" id="UP000049023">
    <property type="component" value="Unassembled WGS sequence"/>
</dbReference>
<evidence type="ECO:0000313" key="3">
    <source>
        <dbReference type="EMBL" id="CKT39316.1"/>
    </source>
</evidence>
<dbReference type="EMBL" id="CGCX01000748">
    <property type="protein sequence ID" value="CFR82766.1"/>
    <property type="molecule type" value="Genomic_DNA"/>
</dbReference>
<dbReference type="EMBL" id="CNFU01001404">
    <property type="protein sequence ID" value="CKT39316.1"/>
    <property type="molecule type" value="Genomic_DNA"/>
</dbReference>
<evidence type="ECO:0000313" key="6">
    <source>
        <dbReference type="Proteomes" id="UP000046680"/>
    </source>
</evidence>
<proteinExistence type="predicted"/>
<evidence type="ECO:0000313" key="4">
    <source>
        <dbReference type="EMBL" id="CNW35516.1"/>
    </source>
</evidence>
<dbReference type="AlphaFoldDB" id="A0A654U197"/>
<evidence type="ECO:0000256" key="1">
    <source>
        <dbReference type="SAM" id="MobiDB-lite"/>
    </source>
</evidence>
<feature type="compositionally biased region" description="Polar residues" evidence="1">
    <location>
        <begin position="1"/>
        <end position="12"/>
    </location>
</feature>
<gene>
    <name evidence="2" type="ORF">ERS007657_02089</name>
    <name evidence="4" type="ORF">ERS007661_03873</name>
    <name evidence="3" type="ORF">ERS027661_04292</name>
</gene>
<evidence type="ECO:0000313" key="7">
    <source>
        <dbReference type="Proteomes" id="UP000049023"/>
    </source>
</evidence>
<evidence type="ECO:0000313" key="5">
    <source>
        <dbReference type="Proteomes" id="UP000039217"/>
    </source>
</evidence>
<accession>A0A654U197</accession>
<feature type="region of interest" description="Disordered" evidence="1">
    <location>
        <begin position="1"/>
        <end position="37"/>
    </location>
</feature>
<organism evidence="2 6">
    <name type="scientific">Mycobacterium tuberculosis</name>
    <dbReference type="NCBI Taxonomy" id="1773"/>
    <lineage>
        <taxon>Bacteria</taxon>
        <taxon>Bacillati</taxon>
        <taxon>Actinomycetota</taxon>
        <taxon>Actinomycetes</taxon>
        <taxon>Mycobacteriales</taxon>
        <taxon>Mycobacteriaceae</taxon>
        <taxon>Mycobacterium</taxon>
        <taxon>Mycobacterium tuberculosis complex</taxon>
    </lineage>
</organism>